<feature type="region of interest" description="Disordered" evidence="1">
    <location>
        <begin position="302"/>
        <end position="321"/>
    </location>
</feature>
<evidence type="ECO:0000256" key="2">
    <source>
        <dbReference type="SAM" id="Phobius"/>
    </source>
</evidence>
<feature type="transmembrane region" description="Helical" evidence="2">
    <location>
        <begin position="61"/>
        <end position="81"/>
    </location>
</feature>
<keyword evidence="5" id="KW-1185">Reference proteome</keyword>
<feature type="transmembrane region" description="Helical" evidence="2">
    <location>
        <begin position="266"/>
        <end position="285"/>
    </location>
</feature>
<dbReference type="Pfam" id="PF20455">
    <property type="entry name" value="DUF6708"/>
    <property type="match status" value="1"/>
</dbReference>
<evidence type="ECO:0000256" key="1">
    <source>
        <dbReference type="SAM" id="MobiDB-lite"/>
    </source>
</evidence>
<sequence length="321" mass="37046">MTSGSRFSPSNPLWYEDLAPRASEINFEEKLDGPLLEEDLNHVDNNYVEISRTSSVLRGGGLFTGLIFFSFVGTVIIPLISTIGLQFFTLIPLLGVLAVVMLLGISVWAFFLIIYDCRLPRDTPVRFNRNTQKVYSYEYAASLSSFKRWHKEVKVYDWSCVEAEVAKFSGFSGKAYIVRYELHLVIGKPGTHEVIDRIALKRNDVTGLTLYERWSYLRRFMADGTGRLPKLEVRQQELGFLKSLFSYMPYLSPTDEGRRYRKKMRWVDYCLALVLVWFFWLWLPLGLCHYVAMRCAPAPQWPPDLDGESRSGRSSQEGNRK</sequence>
<keyword evidence="2" id="KW-0472">Membrane</keyword>
<organism evidence="4 5">
    <name type="scientific">Herbaspirillum seropedicae (strain SmR1)</name>
    <dbReference type="NCBI Taxonomy" id="757424"/>
    <lineage>
        <taxon>Bacteria</taxon>
        <taxon>Pseudomonadati</taxon>
        <taxon>Pseudomonadota</taxon>
        <taxon>Betaproteobacteria</taxon>
        <taxon>Burkholderiales</taxon>
        <taxon>Oxalobacteraceae</taxon>
        <taxon>Herbaspirillum</taxon>
    </lineage>
</organism>
<evidence type="ECO:0000313" key="5">
    <source>
        <dbReference type="Proteomes" id="UP000000329"/>
    </source>
</evidence>
<keyword evidence="2" id="KW-1133">Transmembrane helix</keyword>
<evidence type="ECO:0000313" key="4">
    <source>
        <dbReference type="EMBL" id="ADJ62273.1"/>
    </source>
</evidence>
<feature type="compositionally biased region" description="Low complexity" evidence="1">
    <location>
        <begin position="312"/>
        <end position="321"/>
    </location>
</feature>
<dbReference type="STRING" id="757424.Hsero_0754"/>
<reference evidence="4 5" key="1">
    <citation type="submission" date="2010-04" db="EMBL/GenBank/DDBJ databases">
        <title>The genome of Herbaspirillum seropedicae SmR1, an endophytic, nitrogen-fixing, plant-growth promoting beta-Proteobacteria.</title>
        <authorList>
            <person name="Pedrosa F.O."/>
            <person name="Monteiro R.A."/>
            <person name="Wassem R."/>
            <person name="Cruz L.M."/>
            <person name="Ayub R.A."/>
            <person name="Colauto N.B."/>
            <person name="Fernandez M.A."/>
            <person name="Fungaro M.H.P."/>
            <person name="Grisard E.C."/>
            <person name="Hungria M."/>
            <person name="Madeira H.M.F."/>
            <person name="Nodari R.O."/>
            <person name="Osaku C.A."/>
            <person name="Petzl-Erler M.L."/>
            <person name="Terenzi H."/>
            <person name="Vieira L.G.E."/>
            <person name="Almeida M.I.M."/>
            <person name="Alves L.R."/>
            <person name="Arantes O.M.N."/>
            <person name="Balsanelli E."/>
            <person name="Barcellos F.G."/>
            <person name="Baura V.A."/>
            <person name="Binde D.R."/>
            <person name="Campo R.J."/>
            <person name="Chubatsu L.S."/>
            <person name="Chueire L.M.O."/>
            <person name="Ciferri R.R."/>
            <person name="Correa L.C."/>
            <person name="da Conceicao Silva J.L."/>
            <person name="Dabul A.N.G."/>
            <person name="Dambros B.P."/>
            <person name="Faoro H."/>
            <person name="Favetti A."/>
            <person name="Friedermann G."/>
            <person name="Furlaneto M.C."/>
            <person name="Gasques L.S."/>
            <person name="Gimenes C.C.T."/>
            <person name="Gioppo N.M.R."/>
            <person name="Glienke-Blanco C."/>
            <person name="Godoy L.P."/>
            <person name="Guerra M.P."/>
            <person name="Karp S."/>
            <person name="Kava-Cordeiro V."/>
            <person name="Margarido V.P."/>
            <person name="Mathioni S.M."/>
            <person name="Menck-Soares M.A."/>
            <person name="Murace N.K."/>
            <person name="Nicolas M.F."/>
            <person name="Oliveira C.E.C."/>
            <person name="Pagnan N.A.B."/>
            <person name="Pamphile J.A."/>
            <person name="Patussi E.V."/>
            <person name="Pereira L.F.P."/>
            <person name="Pereira-Ferrari L."/>
            <person name="Pinto F.G.S."/>
            <person name="Precoma C."/>
            <person name="Prioli A.J."/>
            <person name="Prioli S.M.A.P."/>
            <person name="Raittz R.T."/>
            <person name="Ramos H.J.O."/>
            <person name="Ribeiro E.M.S.F."/>
            <person name="Rigo L.U."/>
            <person name="Rocha C.L.M.S.C."/>
            <person name="Rocha S.N."/>
            <person name="Santos K."/>
            <person name="Satori D."/>
            <person name="Silva A.G."/>
            <person name="Simao R.C.G."/>
            <person name="Soares M.A.M."/>
            <person name="Souza E.M."/>
            <person name="Steffens M.B.R."/>
            <person name="Steindel M."/>
            <person name="Tadra-Sfeir M.Z."/>
            <person name="Takahashi E.K."/>
            <person name="Torres R.A."/>
            <person name="Valle J.S."/>
            <person name="Vernal J.I."/>
            <person name="Vilas-Boas L.A."/>
            <person name="Watanabe M.A.E."/>
            <person name="Weiss V.A."/>
            <person name="Yates M.A."/>
            <person name="Souza E.M."/>
        </authorList>
    </citation>
    <scope>NUCLEOTIDE SEQUENCE [LARGE SCALE GENOMIC DNA]</scope>
    <source>
        <strain evidence="4 5">SmR1</strain>
    </source>
</reference>
<dbReference type="OrthoDB" id="8927663at2"/>
<gene>
    <name evidence="4" type="ordered locus">Hsero_0754</name>
</gene>
<dbReference type="RefSeq" id="WP_013232790.1">
    <property type="nucleotide sequence ID" value="NC_014323.1"/>
</dbReference>
<keyword evidence="2" id="KW-0812">Transmembrane</keyword>
<feature type="domain" description="DUF6708" evidence="3">
    <location>
        <begin position="107"/>
        <end position="312"/>
    </location>
</feature>
<dbReference type="Proteomes" id="UP000000329">
    <property type="component" value="Chromosome"/>
</dbReference>
<dbReference type="HOGENOM" id="CLU_072040_0_0_4"/>
<dbReference type="EMBL" id="CP002039">
    <property type="protein sequence ID" value="ADJ62273.1"/>
    <property type="molecule type" value="Genomic_DNA"/>
</dbReference>
<proteinExistence type="predicted"/>
<dbReference type="InterPro" id="IPR046554">
    <property type="entry name" value="DUF6708"/>
</dbReference>
<feature type="transmembrane region" description="Helical" evidence="2">
    <location>
        <begin position="87"/>
        <end position="115"/>
    </location>
</feature>
<dbReference type="eggNOG" id="ENOG5033J1E">
    <property type="taxonomic scope" value="Bacteria"/>
</dbReference>
<dbReference type="KEGG" id="hse:Hsero_0754"/>
<dbReference type="AlphaFoldDB" id="D8IZF3"/>
<name>D8IZF3_HERSS</name>
<protein>
    <recommendedName>
        <fullName evidence="3">DUF6708 domain-containing protein</fullName>
    </recommendedName>
</protein>
<dbReference type="GeneID" id="29392590"/>
<evidence type="ECO:0000259" key="3">
    <source>
        <dbReference type="Pfam" id="PF20455"/>
    </source>
</evidence>
<accession>D8IZF3</accession>